<name>A0A8X6N4C4_NEPPI</name>
<reference evidence="1" key="1">
    <citation type="submission" date="2020-08" db="EMBL/GenBank/DDBJ databases">
        <title>Multicomponent nature underlies the extraordinary mechanical properties of spider dragline silk.</title>
        <authorList>
            <person name="Kono N."/>
            <person name="Nakamura H."/>
            <person name="Mori M."/>
            <person name="Yoshida Y."/>
            <person name="Ohtoshi R."/>
            <person name="Malay A.D."/>
            <person name="Moran D.A.P."/>
            <person name="Tomita M."/>
            <person name="Numata K."/>
            <person name="Arakawa K."/>
        </authorList>
    </citation>
    <scope>NUCLEOTIDE SEQUENCE</scope>
</reference>
<evidence type="ECO:0000313" key="2">
    <source>
        <dbReference type="Proteomes" id="UP000887013"/>
    </source>
</evidence>
<comment type="caution">
    <text evidence="1">The sequence shown here is derived from an EMBL/GenBank/DDBJ whole genome shotgun (WGS) entry which is preliminary data.</text>
</comment>
<dbReference type="AlphaFoldDB" id="A0A8X6N4C4"/>
<protein>
    <submittedName>
        <fullName evidence="1">Uncharacterized protein</fullName>
    </submittedName>
</protein>
<feature type="non-terminal residue" evidence="1">
    <location>
        <position position="68"/>
    </location>
</feature>
<organism evidence="1 2">
    <name type="scientific">Nephila pilipes</name>
    <name type="common">Giant wood spider</name>
    <name type="synonym">Nephila maculata</name>
    <dbReference type="NCBI Taxonomy" id="299642"/>
    <lineage>
        <taxon>Eukaryota</taxon>
        <taxon>Metazoa</taxon>
        <taxon>Ecdysozoa</taxon>
        <taxon>Arthropoda</taxon>
        <taxon>Chelicerata</taxon>
        <taxon>Arachnida</taxon>
        <taxon>Araneae</taxon>
        <taxon>Araneomorphae</taxon>
        <taxon>Entelegynae</taxon>
        <taxon>Araneoidea</taxon>
        <taxon>Nephilidae</taxon>
        <taxon>Nephila</taxon>
    </lineage>
</organism>
<evidence type="ECO:0000313" key="1">
    <source>
        <dbReference type="EMBL" id="GFS93157.1"/>
    </source>
</evidence>
<dbReference type="Proteomes" id="UP000887013">
    <property type="component" value="Unassembled WGS sequence"/>
</dbReference>
<gene>
    <name evidence="1" type="ORF">NPIL_484111</name>
</gene>
<accession>A0A8X6N4C4</accession>
<sequence>MESMQRRIKRLVDLAAARGPDYQQGPQADGLHTVISSTCNKKSCTDIANPMITHDLNRITISVALIYY</sequence>
<proteinExistence type="predicted"/>
<dbReference type="EMBL" id="BMAW01005224">
    <property type="protein sequence ID" value="GFS93157.1"/>
    <property type="molecule type" value="Genomic_DNA"/>
</dbReference>
<keyword evidence="2" id="KW-1185">Reference proteome</keyword>